<gene>
    <name evidence="2" type="ORF">VN97_g414</name>
</gene>
<keyword evidence="3" id="KW-1185">Reference proteome</keyword>
<dbReference type="Proteomes" id="UP001227192">
    <property type="component" value="Unassembled WGS sequence"/>
</dbReference>
<reference evidence="2" key="1">
    <citation type="submission" date="2015-06" db="EMBL/GenBank/DDBJ databases">
        <authorList>
            <person name="Nguyen H."/>
        </authorList>
    </citation>
    <scope>NUCLEOTIDE SEQUENCE</scope>
    <source>
        <strain evidence="2">DAOM 180753</strain>
    </source>
</reference>
<feature type="transmembrane region" description="Helical" evidence="1">
    <location>
        <begin position="21"/>
        <end position="54"/>
    </location>
</feature>
<name>A0AAI9XDM9_PENTH</name>
<proteinExistence type="predicted"/>
<sequence length="68" mass="8014">MGSGESYKQWAISSRSGKKHPIFFFISSFFSLCIFCIFFLVFSIPFFFFFFYIFFPIFYLPPGKQTGA</sequence>
<keyword evidence="1" id="KW-0812">Transmembrane</keyword>
<reference evidence="2" key="2">
    <citation type="journal article" date="2016" name="Fungal Biol.">
        <title>Ochratoxin A production by Penicillium thymicola.</title>
        <authorList>
            <person name="Nguyen H.D.T."/>
            <person name="McMullin D.R."/>
            <person name="Ponomareva E."/>
            <person name="Riley R."/>
            <person name="Pomraning K.R."/>
            <person name="Baker S.E."/>
            <person name="Seifert K.A."/>
        </authorList>
    </citation>
    <scope>NUCLEOTIDE SEQUENCE</scope>
    <source>
        <strain evidence="2">DAOM 180753</strain>
    </source>
</reference>
<evidence type="ECO:0000313" key="2">
    <source>
        <dbReference type="EMBL" id="KAJ9492779.1"/>
    </source>
</evidence>
<comment type="caution">
    <text evidence="2">The sequence shown here is derived from an EMBL/GenBank/DDBJ whole genome shotgun (WGS) entry which is preliminary data.</text>
</comment>
<organism evidence="2 3">
    <name type="scientific">Penicillium thymicola</name>
    <dbReference type="NCBI Taxonomy" id="293382"/>
    <lineage>
        <taxon>Eukaryota</taxon>
        <taxon>Fungi</taxon>
        <taxon>Dikarya</taxon>
        <taxon>Ascomycota</taxon>
        <taxon>Pezizomycotina</taxon>
        <taxon>Eurotiomycetes</taxon>
        <taxon>Eurotiomycetidae</taxon>
        <taxon>Eurotiales</taxon>
        <taxon>Aspergillaceae</taxon>
        <taxon>Penicillium</taxon>
    </lineage>
</organism>
<dbReference type="EMBL" id="LACB01000006">
    <property type="protein sequence ID" value="KAJ9492779.1"/>
    <property type="molecule type" value="Genomic_DNA"/>
</dbReference>
<keyword evidence="1" id="KW-0472">Membrane</keyword>
<dbReference type="AlphaFoldDB" id="A0AAI9XDM9"/>
<evidence type="ECO:0000256" key="1">
    <source>
        <dbReference type="SAM" id="Phobius"/>
    </source>
</evidence>
<evidence type="ECO:0000313" key="3">
    <source>
        <dbReference type="Proteomes" id="UP001227192"/>
    </source>
</evidence>
<keyword evidence="1" id="KW-1133">Transmembrane helix</keyword>
<accession>A0AAI9XDM9</accession>
<protein>
    <submittedName>
        <fullName evidence="2">Uncharacterized protein</fullName>
    </submittedName>
</protein>